<dbReference type="EMBL" id="CP044619">
    <property type="protein sequence ID" value="QRD88527.1"/>
    <property type="molecule type" value="Genomic_DNA"/>
</dbReference>
<dbReference type="Proteomes" id="UP000596276">
    <property type="component" value="Chromosome 1"/>
</dbReference>
<name>A0A7U2QY50_ASPFN</name>
<protein>
    <submittedName>
        <fullName evidence="2">Uncharacterized protein</fullName>
    </submittedName>
</protein>
<proteinExistence type="predicted"/>
<keyword evidence="3" id="KW-1185">Reference proteome</keyword>
<accession>A0A7U2QY50</accession>
<feature type="compositionally biased region" description="Polar residues" evidence="1">
    <location>
        <begin position="11"/>
        <end position="20"/>
    </location>
</feature>
<evidence type="ECO:0000256" key="1">
    <source>
        <dbReference type="SAM" id="MobiDB-lite"/>
    </source>
</evidence>
<dbReference type="AlphaFoldDB" id="A0A7U2QY50"/>
<evidence type="ECO:0000313" key="2">
    <source>
        <dbReference type="EMBL" id="QRD88527.1"/>
    </source>
</evidence>
<feature type="compositionally biased region" description="Polar residues" evidence="1">
    <location>
        <begin position="94"/>
        <end position="103"/>
    </location>
</feature>
<dbReference type="VEuPathDB" id="FungiDB:F9C07_1507"/>
<feature type="region of interest" description="Disordered" evidence="1">
    <location>
        <begin position="87"/>
        <end position="109"/>
    </location>
</feature>
<reference evidence="3" key="1">
    <citation type="journal article" date="2021" name="G3 (Bethesda)">
        <title>Chromosome assembled and annotated genome sequence of Aspergillus flavus NRRL 3357.</title>
        <authorList>
            <person name="Skerker J.M."/>
            <person name="Pianalto K.M."/>
            <person name="Mondo S.J."/>
            <person name="Yang K."/>
            <person name="Arkin A.P."/>
            <person name="Keller N.P."/>
            <person name="Grigoriev I.V."/>
            <person name="Louise Glass N.L."/>
        </authorList>
    </citation>
    <scope>NUCLEOTIDE SEQUENCE [LARGE SCALE GENOMIC DNA]</scope>
    <source>
        <strain evidence="3">ATCC 200026 / FGSC A1120 / IAM 13836 / NRRL 3357 / JCM 12722 / SRRC 167</strain>
    </source>
</reference>
<organism evidence="2 3">
    <name type="scientific">Aspergillus flavus (strain ATCC 200026 / FGSC A1120 / IAM 13836 / NRRL 3357 / JCM 12722 / SRRC 167)</name>
    <dbReference type="NCBI Taxonomy" id="332952"/>
    <lineage>
        <taxon>Eukaryota</taxon>
        <taxon>Fungi</taxon>
        <taxon>Dikarya</taxon>
        <taxon>Ascomycota</taxon>
        <taxon>Pezizomycotina</taxon>
        <taxon>Eurotiomycetes</taxon>
        <taxon>Eurotiomycetidae</taxon>
        <taxon>Eurotiales</taxon>
        <taxon>Aspergillaceae</taxon>
        <taxon>Aspergillus</taxon>
        <taxon>Aspergillus subgen. Circumdati</taxon>
    </lineage>
</organism>
<evidence type="ECO:0000313" key="3">
    <source>
        <dbReference type="Proteomes" id="UP000596276"/>
    </source>
</evidence>
<sequence length="109" mass="11820">MATDSRELQLPTATSQSGKSDITWEHLEDVSAEHKEVEHPGHSRISSATKSRKAAKHVGTMSAELANIELTEKPSLRYHLAPPAILIIPPSPSDENPQETSGSVPCRSK</sequence>
<feature type="compositionally biased region" description="Basic and acidic residues" evidence="1">
    <location>
        <begin position="22"/>
        <end position="41"/>
    </location>
</feature>
<gene>
    <name evidence="2" type="ORF">F9C07_1507</name>
</gene>
<feature type="region of interest" description="Disordered" evidence="1">
    <location>
        <begin position="1"/>
        <end position="58"/>
    </location>
</feature>